<gene>
    <name evidence="8" type="ORF">GT037_002487</name>
</gene>
<keyword evidence="4 6" id="KW-0472">Membrane</keyword>
<dbReference type="InterPro" id="IPR002293">
    <property type="entry name" value="AA/rel_permease1"/>
</dbReference>
<reference evidence="8" key="2">
    <citation type="submission" date="2020-08" db="EMBL/GenBank/DDBJ databases">
        <title>Draft Genome Sequence of Cumin Blight Pathogen Alternaria burnsii.</title>
        <authorList>
            <person name="Feng Z."/>
        </authorList>
    </citation>
    <scope>NUCLEOTIDE SEQUENCE</scope>
    <source>
        <strain evidence="8">CBS107.38</strain>
    </source>
</reference>
<feature type="transmembrane region" description="Helical" evidence="6">
    <location>
        <begin position="252"/>
        <end position="269"/>
    </location>
</feature>
<protein>
    <submittedName>
        <fullName evidence="8">Solute carrier family 7 protein</fullName>
    </submittedName>
</protein>
<proteinExistence type="predicted"/>
<keyword evidence="3 6" id="KW-1133">Transmembrane helix</keyword>
<evidence type="ECO:0000256" key="4">
    <source>
        <dbReference type="ARBA" id="ARBA00023136"/>
    </source>
</evidence>
<evidence type="ECO:0000256" key="2">
    <source>
        <dbReference type="ARBA" id="ARBA00022692"/>
    </source>
</evidence>
<dbReference type="InterPro" id="IPR042171">
    <property type="entry name" value="Acyl-CoA_hotdog"/>
</dbReference>
<dbReference type="InterPro" id="IPR029069">
    <property type="entry name" value="HotDog_dom_sf"/>
</dbReference>
<feature type="transmembrane region" description="Helical" evidence="6">
    <location>
        <begin position="466"/>
        <end position="486"/>
    </location>
</feature>
<evidence type="ECO:0000256" key="6">
    <source>
        <dbReference type="SAM" id="Phobius"/>
    </source>
</evidence>
<dbReference type="InterPro" id="IPR049449">
    <property type="entry name" value="TesB_ACOT8-like_N"/>
</dbReference>
<dbReference type="AlphaFoldDB" id="A0A8H7EJ59"/>
<dbReference type="InterPro" id="IPR050598">
    <property type="entry name" value="AminoAcid_Transporter"/>
</dbReference>
<feature type="transmembrane region" description="Helical" evidence="6">
    <location>
        <begin position="161"/>
        <end position="177"/>
    </location>
</feature>
<feature type="transmembrane region" description="Helical" evidence="6">
    <location>
        <begin position="331"/>
        <end position="353"/>
    </location>
</feature>
<evidence type="ECO:0000256" key="3">
    <source>
        <dbReference type="ARBA" id="ARBA00022989"/>
    </source>
</evidence>
<dbReference type="Pfam" id="PF13622">
    <property type="entry name" value="4HBT_3"/>
    <property type="match status" value="1"/>
</dbReference>
<dbReference type="GO" id="GO:0015179">
    <property type="term" value="F:L-amino acid transmembrane transporter activity"/>
    <property type="evidence" value="ECO:0007669"/>
    <property type="project" value="TreeGrafter"/>
</dbReference>
<dbReference type="SUPFAM" id="SSF54637">
    <property type="entry name" value="Thioesterase/thiol ester dehydrase-isomerase"/>
    <property type="match status" value="2"/>
</dbReference>
<feature type="transmembrane region" description="Helical" evidence="6">
    <location>
        <begin position="115"/>
        <end position="141"/>
    </location>
</feature>
<keyword evidence="2 6" id="KW-0812">Transmembrane</keyword>
<feature type="transmembrane region" description="Helical" evidence="6">
    <location>
        <begin position="408"/>
        <end position="430"/>
    </location>
</feature>
<name>A0A8H7EJ59_9PLEO</name>
<dbReference type="PANTHER" id="PTHR11785:SF402">
    <property type="entry name" value="AMINO ACID TRANSPORTER (EUROFUNG)"/>
    <property type="match status" value="1"/>
</dbReference>
<dbReference type="FunFam" id="1.20.1740.10:FF:000042">
    <property type="entry name" value="Similar to amino acid transporter"/>
    <property type="match status" value="1"/>
</dbReference>
<feature type="transmembrane region" description="Helical" evidence="6">
    <location>
        <begin position="290"/>
        <end position="311"/>
    </location>
</feature>
<dbReference type="EMBL" id="JAAABM010000002">
    <property type="protein sequence ID" value="KAF7680836.1"/>
    <property type="molecule type" value="Genomic_DNA"/>
</dbReference>
<dbReference type="PANTHER" id="PTHR11785">
    <property type="entry name" value="AMINO ACID TRANSPORTER"/>
    <property type="match status" value="1"/>
</dbReference>
<sequence>MASSETTPLLRQESTTSYAPDEEYDETTAARSTFARNLGALDGFALLISIVIGSGVFSSPGPIDANVPSPGAGLLVWLVGGILAWSGALTMAELGTAFPGEGGIQPYLTYIYGDVFGYMAAWSWVVATMPATLAILSIVFVESIYSSLGVNEPDPPITHKLLSLLVLVCVTTLNSISTKTSTRLSSFFVAIKLLTISLLIISGLVVVFVFVGKSKDLGGHDWHQNNWFSPRDTILPDGSRFDWTKVTTWESLGFYSTALYGALWAYSGWDKANYVAAELRNPSRQLPLSINTAIPTIILCYVAANAVYYILLPWGVVSTTDAAAVTAVTHFLGKGVAYFATALICLVIAGSALGNSFVAGRMTVAAANNNWFPRVFGTVGYVGTLRVSKIADSDEPADMAMDNGESPINALILNTILSGIYVLLGNMRILLTLNGLAEYAFFFLTVLGAIILRFREPDLPRPVKPLILIPILFALISGFVVVRGAVFAPIQATILVGIWLCGLVFYFVRLWFLKKRGIAQPGSSYRAMTIYTAPVTLVGAVLSRHPTEPRVFRASIVVMVVRPYFTDDKRVLPFEKVIELERIDHRTFRSIVKAYSPTGGENGTYGGHVFAQAAWAAAQTVEEGFLVHNITGWFILGGKPNEHYTYRVRKIRDGYNYCIRDVTVSQVAAHGYMFVCTCSFKREETSPFDVQEDVDLRDLYKDALEDKADEPMEHSAAPSNDSEHFRETYLPAHPEHFNPVAGLHIRKADMTSYNRSRHPLDRKQLTFYTLRGSLPLPTAPYPPVSDSDQKIALTREANMHACAHLYASDRNSLFIVPNHLGRPRDYTRMASLSHSVIFHVGIKDLLMTSEPRIDHPNADPTLWEDGSLPLCNLEEHKDGDKDGRKWFVQEAWLTRAAGGRALHTSRMWDYKRGVHIATTFQDGLIRFKKDAKL</sequence>
<evidence type="ECO:0000256" key="1">
    <source>
        <dbReference type="ARBA" id="ARBA00004141"/>
    </source>
</evidence>
<evidence type="ECO:0000313" key="8">
    <source>
        <dbReference type="EMBL" id="KAF7680836.1"/>
    </source>
</evidence>
<reference evidence="8" key="1">
    <citation type="submission" date="2020-01" db="EMBL/GenBank/DDBJ databases">
        <authorList>
            <person name="Feng Z.H.Z."/>
        </authorList>
    </citation>
    <scope>NUCLEOTIDE SEQUENCE</scope>
    <source>
        <strain evidence="8">CBS107.38</strain>
    </source>
</reference>
<dbReference type="GeneID" id="62200712"/>
<comment type="subcellular location">
    <subcellularLocation>
        <location evidence="1">Membrane</location>
        <topology evidence="1">Multi-pass membrane protein</topology>
    </subcellularLocation>
</comment>
<dbReference type="CDD" id="cd03444">
    <property type="entry name" value="Thioesterase_II_repeat1"/>
    <property type="match status" value="1"/>
</dbReference>
<keyword evidence="9" id="KW-1185">Reference proteome</keyword>
<feature type="transmembrane region" description="Helical" evidence="6">
    <location>
        <begin position="189"/>
        <end position="211"/>
    </location>
</feature>
<comment type="caution">
    <text evidence="8">The sequence shown here is derived from an EMBL/GenBank/DDBJ whole genome shotgun (WGS) entry which is preliminary data.</text>
</comment>
<accession>A0A8H7EJ59</accession>
<evidence type="ECO:0000259" key="7">
    <source>
        <dbReference type="Pfam" id="PF13622"/>
    </source>
</evidence>
<organism evidence="8 9">
    <name type="scientific">Alternaria burnsii</name>
    <dbReference type="NCBI Taxonomy" id="1187904"/>
    <lineage>
        <taxon>Eukaryota</taxon>
        <taxon>Fungi</taxon>
        <taxon>Dikarya</taxon>
        <taxon>Ascomycota</taxon>
        <taxon>Pezizomycotina</taxon>
        <taxon>Dothideomycetes</taxon>
        <taxon>Pleosporomycetidae</taxon>
        <taxon>Pleosporales</taxon>
        <taxon>Pleosporineae</taxon>
        <taxon>Pleosporaceae</taxon>
        <taxon>Alternaria</taxon>
        <taxon>Alternaria sect. Alternaria</taxon>
    </lineage>
</organism>
<feature type="transmembrane region" description="Helical" evidence="6">
    <location>
        <begin position="71"/>
        <end position="94"/>
    </location>
</feature>
<dbReference type="Gene3D" id="2.40.160.210">
    <property type="entry name" value="Acyl-CoA thioesterase, double hotdog domain"/>
    <property type="match status" value="1"/>
</dbReference>
<feature type="transmembrane region" description="Helical" evidence="6">
    <location>
        <begin position="436"/>
        <end position="454"/>
    </location>
</feature>
<feature type="domain" description="Acyl-CoA thioesterase-like N-terminal HotDog" evidence="7">
    <location>
        <begin position="601"/>
        <end position="679"/>
    </location>
</feature>
<dbReference type="Gene3D" id="1.20.1740.10">
    <property type="entry name" value="Amino acid/polyamine transporter I"/>
    <property type="match status" value="1"/>
</dbReference>
<evidence type="ECO:0000256" key="5">
    <source>
        <dbReference type="SAM" id="MobiDB-lite"/>
    </source>
</evidence>
<feature type="compositionally biased region" description="Polar residues" evidence="5">
    <location>
        <begin position="1"/>
        <end position="18"/>
    </location>
</feature>
<evidence type="ECO:0000313" key="9">
    <source>
        <dbReference type="Proteomes" id="UP000596902"/>
    </source>
</evidence>
<feature type="region of interest" description="Disordered" evidence="5">
    <location>
        <begin position="1"/>
        <end position="25"/>
    </location>
</feature>
<dbReference type="RefSeq" id="XP_038790826.1">
    <property type="nucleotide sequence ID" value="XM_038927534.1"/>
</dbReference>
<feature type="transmembrane region" description="Helical" evidence="6">
    <location>
        <begin position="492"/>
        <end position="512"/>
    </location>
</feature>
<dbReference type="Proteomes" id="UP000596902">
    <property type="component" value="Unassembled WGS sequence"/>
</dbReference>
<dbReference type="Pfam" id="PF13520">
    <property type="entry name" value="AA_permease_2"/>
    <property type="match status" value="1"/>
</dbReference>
<feature type="transmembrane region" description="Helical" evidence="6">
    <location>
        <begin position="38"/>
        <end position="59"/>
    </location>
</feature>
<dbReference type="GO" id="GO:0016020">
    <property type="term" value="C:membrane"/>
    <property type="evidence" value="ECO:0007669"/>
    <property type="project" value="UniProtKB-SubCell"/>
</dbReference>